<dbReference type="Pfam" id="PF01243">
    <property type="entry name" value="PNPOx_N"/>
    <property type="match status" value="1"/>
</dbReference>
<dbReference type="InterPro" id="IPR052019">
    <property type="entry name" value="F420H2_bilvrd_red/Heme_oxyg"/>
</dbReference>
<dbReference type="Proteomes" id="UP000599074">
    <property type="component" value="Unassembled WGS sequence"/>
</dbReference>
<feature type="region of interest" description="Disordered" evidence="2">
    <location>
        <begin position="66"/>
        <end position="103"/>
    </location>
</feature>
<evidence type="ECO:0000256" key="2">
    <source>
        <dbReference type="SAM" id="MobiDB-lite"/>
    </source>
</evidence>
<keyword evidence="5" id="KW-1185">Reference proteome</keyword>
<dbReference type="PANTHER" id="PTHR35176:SF2">
    <property type="entry name" value="F420H(2)-DEPENDENT REDUCTASE RV1155"/>
    <property type="match status" value="1"/>
</dbReference>
<dbReference type="Gene3D" id="2.30.110.10">
    <property type="entry name" value="Electron Transport, Fmn-binding Protein, Chain A"/>
    <property type="match status" value="1"/>
</dbReference>
<evidence type="ECO:0000256" key="1">
    <source>
        <dbReference type="ARBA" id="ARBA00023002"/>
    </source>
</evidence>
<keyword evidence="1" id="KW-0560">Oxidoreductase</keyword>
<dbReference type="GO" id="GO:0016627">
    <property type="term" value="F:oxidoreductase activity, acting on the CH-CH group of donors"/>
    <property type="evidence" value="ECO:0007669"/>
    <property type="project" value="TreeGrafter"/>
</dbReference>
<dbReference type="GO" id="GO:0005829">
    <property type="term" value="C:cytosol"/>
    <property type="evidence" value="ECO:0007669"/>
    <property type="project" value="TreeGrafter"/>
</dbReference>
<proteinExistence type="predicted"/>
<organism evidence="4 5">
    <name type="scientific">Planosporangium mesophilum</name>
    <dbReference type="NCBI Taxonomy" id="689768"/>
    <lineage>
        <taxon>Bacteria</taxon>
        <taxon>Bacillati</taxon>
        <taxon>Actinomycetota</taxon>
        <taxon>Actinomycetes</taxon>
        <taxon>Micromonosporales</taxon>
        <taxon>Micromonosporaceae</taxon>
        <taxon>Planosporangium</taxon>
    </lineage>
</organism>
<name>A0A8J3THN8_9ACTN</name>
<evidence type="ECO:0000259" key="3">
    <source>
        <dbReference type="Pfam" id="PF01243"/>
    </source>
</evidence>
<dbReference type="EMBL" id="BOON01000056">
    <property type="protein sequence ID" value="GII25691.1"/>
    <property type="molecule type" value="Genomic_DNA"/>
</dbReference>
<sequence length="103" mass="11907">MLLDLLARRHRGVLVTLKRDGGPQLSNVGHVYDGTRRRIRISSTDDRAEVRNLRRDPRASFYVTTDDQRRRKNSLMAVPGPHARTEASSERLRANHRPRPLSR</sequence>
<gene>
    <name evidence="4" type="ORF">Pme01_52880</name>
</gene>
<evidence type="ECO:0000313" key="5">
    <source>
        <dbReference type="Proteomes" id="UP000599074"/>
    </source>
</evidence>
<dbReference type="RefSeq" id="WP_168116136.1">
    <property type="nucleotide sequence ID" value="NZ_BOON01000056.1"/>
</dbReference>
<dbReference type="GO" id="GO:0070967">
    <property type="term" value="F:coenzyme F420 binding"/>
    <property type="evidence" value="ECO:0007669"/>
    <property type="project" value="TreeGrafter"/>
</dbReference>
<protein>
    <recommendedName>
        <fullName evidence="3">Pyridoxamine 5'-phosphate oxidase N-terminal domain-containing protein</fullName>
    </recommendedName>
</protein>
<comment type="caution">
    <text evidence="4">The sequence shown here is derived from an EMBL/GenBank/DDBJ whole genome shotgun (WGS) entry which is preliminary data.</text>
</comment>
<evidence type="ECO:0000313" key="4">
    <source>
        <dbReference type="EMBL" id="GII25691.1"/>
    </source>
</evidence>
<dbReference type="AlphaFoldDB" id="A0A8J3THN8"/>
<feature type="domain" description="Pyridoxamine 5'-phosphate oxidase N-terminal" evidence="3">
    <location>
        <begin position="4"/>
        <end position="65"/>
    </location>
</feature>
<dbReference type="InterPro" id="IPR011576">
    <property type="entry name" value="Pyridox_Oxase_N"/>
</dbReference>
<dbReference type="SUPFAM" id="SSF50475">
    <property type="entry name" value="FMN-binding split barrel"/>
    <property type="match status" value="1"/>
</dbReference>
<feature type="compositionally biased region" description="Basic and acidic residues" evidence="2">
    <location>
        <begin position="83"/>
        <end position="93"/>
    </location>
</feature>
<feature type="compositionally biased region" description="Basic residues" evidence="2">
    <location>
        <begin position="94"/>
        <end position="103"/>
    </location>
</feature>
<reference evidence="4" key="1">
    <citation type="submission" date="2021-01" db="EMBL/GenBank/DDBJ databases">
        <title>Whole genome shotgun sequence of Planosporangium mesophilum NBRC 109066.</title>
        <authorList>
            <person name="Komaki H."/>
            <person name="Tamura T."/>
        </authorList>
    </citation>
    <scope>NUCLEOTIDE SEQUENCE</scope>
    <source>
        <strain evidence="4">NBRC 109066</strain>
    </source>
</reference>
<dbReference type="PANTHER" id="PTHR35176">
    <property type="entry name" value="HEME OXYGENASE HI_0854-RELATED"/>
    <property type="match status" value="1"/>
</dbReference>
<accession>A0A8J3THN8</accession>
<dbReference type="InterPro" id="IPR012349">
    <property type="entry name" value="Split_barrel_FMN-bd"/>
</dbReference>